<sequence>VFESVSEYIHLSCRLLSVLRPSRSAAWTVTSPRSTAAFPVVPARHVRVKVGRPCAVTAAFIPILSEADKERLSAAGNSKKDTKWLRVECG</sequence>
<name>A0A1D2AJ78_ORNBR</name>
<evidence type="ECO:0000313" key="1">
    <source>
        <dbReference type="EMBL" id="JAT79208.1"/>
    </source>
</evidence>
<accession>A0A1D2AJ78</accession>
<feature type="non-terminal residue" evidence="1">
    <location>
        <position position="1"/>
    </location>
</feature>
<dbReference type="EMBL" id="GETE01000216">
    <property type="protein sequence ID" value="JAT79208.1"/>
    <property type="molecule type" value="Transcribed_RNA"/>
</dbReference>
<organism evidence="1">
    <name type="scientific">Ornithodoros brasiliensis</name>
    <name type="common">Mouro tick</name>
    <dbReference type="NCBI Taxonomy" id="888526"/>
    <lineage>
        <taxon>Eukaryota</taxon>
        <taxon>Metazoa</taxon>
        <taxon>Ecdysozoa</taxon>
        <taxon>Arthropoda</taxon>
        <taxon>Chelicerata</taxon>
        <taxon>Arachnida</taxon>
        <taxon>Acari</taxon>
        <taxon>Parasitiformes</taxon>
        <taxon>Ixodida</taxon>
        <taxon>Ixodoidea</taxon>
        <taxon>Argasidae</taxon>
        <taxon>Ornithodorinae</taxon>
        <taxon>Ornithodoros</taxon>
    </lineage>
</organism>
<dbReference type="AlphaFoldDB" id="A0A1D2AJ78"/>
<protein>
    <submittedName>
        <fullName evidence="1">Uncharacterized protein</fullName>
    </submittedName>
</protein>
<reference evidence="1" key="1">
    <citation type="submission" date="2016-07" db="EMBL/GenBank/DDBJ databases">
        <title>Salivary Glands transcriptome analysis on engorged females of Ornithodoros brasiliensis (Acari:Argasidae).</title>
        <authorList>
            <person name="Simons S.M."/>
            <person name="Carvalho E."/>
            <person name="Junqueira-de-Azevedo I."/>
            <person name="Ho P.L."/>
            <person name="Giovanni D."/>
            <person name="Mendonca R."/>
            <person name="Onofrio V."/>
            <person name="Landulfo G."/>
            <person name="Ramirez D."/>
            <person name="Barros-Battesti D."/>
        </authorList>
    </citation>
    <scope>NUCLEOTIDE SEQUENCE</scope>
    <source>
        <strain evidence="1">Female</strain>
        <tissue evidence="1">Salivary gland</tissue>
    </source>
</reference>
<proteinExistence type="predicted"/>